<feature type="binding site" evidence="3">
    <location>
        <position position="262"/>
    </location>
    <ligand>
        <name>a divalent metal cation</name>
        <dbReference type="ChEBI" id="CHEBI:60240"/>
    </ligand>
</feature>
<protein>
    <submittedName>
        <fullName evidence="5">SMP-30/gluconolactonase/LRE family protein</fullName>
    </submittedName>
</protein>
<evidence type="ECO:0000256" key="2">
    <source>
        <dbReference type="PIRSR" id="PIRSR605511-1"/>
    </source>
</evidence>
<evidence type="ECO:0000259" key="4">
    <source>
        <dbReference type="Pfam" id="PF08450"/>
    </source>
</evidence>
<evidence type="ECO:0000256" key="3">
    <source>
        <dbReference type="PIRSR" id="PIRSR605511-2"/>
    </source>
</evidence>
<gene>
    <name evidence="5" type="ORF">JIN87_18565</name>
</gene>
<evidence type="ECO:0000313" key="5">
    <source>
        <dbReference type="EMBL" id="MBK1878893.1"/>
    </source>
</evidence>
<evidence type="ECO:0000313" key="6">
    <source>
        <dbReference type="Proteomes" id="UP000617628"/>
    </source>
</evidence>
<dbReference type="InterPro" id="IPR013658">
    <property type="entry name" value="SGL"/>
</dbReference>
<comment type="similarity">
    <text evidence="1">Belongs to the SMP-30/CGR1 family.</text>
</comment>
<name>A0A934RYX5_9BACT</name>
<accession>A0A934RYX5</accession>
<keyword evidence="6" id="KW-1185">Reference proteome</keyword>
<feature type="active site" description="Proton donor/acceptor" evidence="2">
    <location>
        <position position="262"/>
    </location>
</feature>
<dbReference type="SUPFAM" id="SSF63829">
    <property type="entry name" value="Calcium-dependent phosphotriesterase"/>
    <property type="match status" value="1"/>
</dbReference>
<feature type="domain" description="SMP-30/Gluconolactonase/LRE-like region" evidence="4">
    <location>
        <begin position="81"/>
        <end position="322"/>
    </location>
</feature>
<dbReference type="PANTHER" id="PTHR10907:SF47">
    <property type="entry name" value="REGUCALCIN"/>
    <property type="match status" value="1"/>
</dbReference>
<dbReference type="InterPro" id="IPR011042">
    <property type="entry name" value="6-blade_b-propeller_TolB-like"/>
</dbReference>
<keyword evidence="3" id="KW-0862">Zinc</keyword>
<dbReference type="AlphaFoldDB" id="A0A934RYX5"/>
<organism evidence="5 6">
    <name type="scientific">Pelagicoccus mobilis</name>
    <dbReference type="NCBI Taxonomy" id="415221"/>
    <lineage>
        <taxon>Bacteria</taxon>
        <taxon>Pseudomonadati</taxon>
        <taxon>Verrucomicrobiota</taxon>
        <taxon>Opitutia</taxon>
        <taxon>Puniceicoccales</taxon>
        <taxon>Pelagicoccaceae</taxon>
        <taxon>Pelagicoccus</taxon>
    </lineage>
</organism>
<dbReference type="PANTHER" id="PTHR10907">
    <property type="entry name" value="REGUCALCIN"/>
    <property type="match status" value="1"/>
</dbReference>
<proteinExistence type="inferred from homology"/>
<dbReference type="GO" id="GO:0004341">
    <property type="term" value="F:gluconolactonase activity"/>
    <property type="evidence" value="ECO:0007669"/>
    <property type="project" value="TreeGrafter"/>
</dbReference>
<dbReference type="Pfam" id="PF08450">
    <property type="entry name" value="SGL"/>
    <property type="match status" value="1"/>
</dbReference>
<dbReference type="Gene3D" id="2.120.10.30">
    <property type="entry name" value="TolB, C-terminal domain"/>
    <property type="match status" value="1"/>
</dbReference>
<dbReference type="EMBL" id="JAENIL010000037">
    <property type="protein sequence ID" value="MBK1878893.1"/>
    <property type="molecule type" value="Genomic_DNA"/>
</dbReference>
<evidence type="ECO:0000256" key="1">
    <source>
        <dbReference type="ARBA" id="ARBA00008853"/>
    </source>
</evidence>
<comment type="caution">
    <text evidence="5">The sequence shown here is derived from an EMBL/GenBank/DDBJ whole genome shotgun (WGS) entry which is preliminary data.</text>
</comment>
<feature type="binding site" evidence="3">
    <location>
        <position position="212"/>
    </location>
    <ligand>
        <name>a divalent metal cation</name>
        <dbReference type="ChEBI" id="CHEBI:60240"/>
    </ligand>
</feature>
<feature type="binding site" evidence="3">
    <location>
        <position position="168"/>
    </location>
    <ligand>
        <name>substrate</name>
    </ligand>
</feature>
<dbReference type="InterPro" id="IPR005511">
    <property type="entry name" value="SMP-30"/>
</dbReference>
<sequence>MSVVFWGAWRVDSGLVAFLLFGEANLTRLFQSVLVVGNDGALPSGCLVMVWTAFLWPWLDLHNGLRCMSEVSCVFEDRAELGEGVFWSEREQRVFWIDIVGQRVCRFDPVTGLNESVSVGQEVGTVVEAKSGGLLAALKDGVYALGFESGELRKCCDPMEGNADNRLNDGKAGPDGRFYVGGLGDEGKQHLYRIDRNTTDFARIEDGISISNGLAWSSDDRTFYYIDTPQDVVWAYDFDGETGSISNRRVAVDVKGVSGAPDGMTIDAEGMLWVAFWDGWCVRRYDPNSGELLREIRLPAARVTCCGFGGKDLDTLYITTARGWLEDAELEKQPLAGSLFAVKPGVKGVPSFLFGE</sequence>
<comment type="cofactor">
    <cofactor evidence="3">
        <name>Zn(2+)</name>
        <dbReference type="ChEBI" id="CHEBI:29105"/>
    </cofactor>
    <text evidence="3">Binds 1 divalent metal cation per subunit.</text>
</comment>
<feature type="binding site" evidence="3">
    <location>
        <position position="186"/>
    </location>
    <ligand>
        <name>substrate</name>
    </ligand>
</feature>
<dbReference type="PRINTS" id="PR01790">
    <property type="entry name" value="SMP30FAMILY"/>
</dbReference>
<feature type="binding site" evidence="3">
    <location>
        <position position="83"/>
    </location>
    <ligand>
        <name>a divalent metal cation</name>
        <dbReference type="ChEBI" id="CHEBI:60240"/>
    </ligand>
</feature>
<keyword evidence="3" id="KW-0479">Metal-binding</keyword>
<reference evidence="5" key="1">
    <citation type="submission" date="2021-01" db="EMBL/GenBank/DDBJ databases">
        <title>Modified the classification status of verrucomicrobia.</title>
        <authorList>
            <person name="Feng X."/>
        </authorList>
    </citation>
    <scope>NUCLEOTIDE SEQUENCE</scope>
    <source>
        <strain evidence="5">KCTC 13126</strain>
    </source>
</reference>
<dbReference type="GO" id="GO:0005509">
    <property type="term" value="F:calcium ion binding"/>
    <property type="evidence" value="ECO:0007669"/>
    <property type="project" value="TreeGrafter"/>
</dbReference>
<dbReference type="GO" id="GO:0019853">
    <property type="term" value="P:L-ascorbic acid biosynthetic process"/>
    <property type="evidence" value="ECO:0007669"/>
    <property type="project" value="TreeGrafter"/>
</dbReference>
<dbReference type="Proteomes" id="UP000617628">
    <property type="component" value="Unassembled WGS sequence"/>
</dbReference>
<feature type="binding site" evidence="3">
    <location>
        <position position="166"/>
    </location>
    <ligand>
        <name>substrate</name>
    </ligand>
</feature>
<dbReference type="RefSeq" id="WP_200357106.1">
    <property type="nucleotide sequence ID" value="NZ_JAENIL010000037.1"/>
</dbReference>